<keyword evidence="3" id="KW-1185">Reference proteome</keyword>
<name>A0ABN7AAV0_9HEMI</name>
<accession>A0ABN7AAV0</accession>
<evidence type="ECO:0008006" key="4">
    <source>
        <dbReference type="Google" id="ProtNLM"/>
    </source>
</evidence>
<feature type="region of interest" description="Disordered" evidence="1">
    <location>
        <begin position="58"/>
        <end position="83"/>
    </location>
</feature>
<sequence>MNRSVSSDSLGSSLPSSQVSEKRQRKPSTISQKFTFGSDGCREIEKRNMRIAARLEEIKRRPKPKNFAPPCPTATSAINRKRRDYEVDRRNNILCRKLNETKSVLGSNK</sequence>
<evidence type="ECO:0000256" key="1">
    <source>
        <dbReference type="SAM" id="MobiDB-lite"/>
    </source>
</evidence>
<organism evidence="2 3">
    <name type="scientific">Nesidiocoris tenuis</name>
    <dbReference type="NCBI Taxonomy" id="355587"/>
    <lineage>
        <taxon>Eukaryota</taxon>
        <taxon>Metazoa</taxon>
        <taxon>Ecdysozoa</taxon>
        <taxon>Arthropoda</taxon>
        <taxon>Hexapoda</taxon>
        <taxon>Insecta</taxon>
        <taxon>Pterygota</taxon>
        <taxon>Neoptera</taxon>
        <taxon>Paraneoptera</taxon>
        <taxon>Hemiptera</taxon>
        <taxon>Heteroptera</taxon>
        <taxon>Panheteroptera</taxon>
        <taxon>Cimicomorpha</taxon>
        <taxon>Miridae</taxon>
        <taxon>Dicyphina</taxon>
        <taxon>Nesidiocoris</taxon>
    </lineage>
</organism>
<proteinExistence type="predicted"/>
<protein>
    <recommendedName>
        <fullName evidence="4">BHLH domain-containing protein</fullName>
    </recommendedName>
</protein>
<evidence type="ECO:0000313" key="3">
    <source>
        <dbReference type="Proteomes" id="UP001307889"/>
    </source>
</evidence>
<gene>
    <name evidence="2" type="ORF">NTJ_02235</name>
</gene>
<evidence type="ECO:0000313" key="2">
    <source>
        <dbReference type="EMBL" id="BES89427.1"/>
    </source>
</evidence>
<feature type="compositionally biased region" description="Low complexity" evidence="1">
    <location>
        <begin position="1"/>
        <end position="19"/>
    </location>
</feature>
<reference evidence="2 3" key="1">
    <citation type="submission" date="2023-09" db="EMBL/GenBank/DDBJ databases">
        <title>Nesidiocoris tenuis whole genome shotgun sequence.</title>
        <authorList>
            <person name="Shibata T."/>
            <person name="Shimoda M."/>
            <person name="Kobayashi T."/>
            <person name="Uehara T."/>
        </authorList>
    </citation>
    <scope>NUCLEOTIDE SEQUENCE [LARGE SCALE GENOMIC DNA]</scope>
    <source>
        <strain evidence="2 3">Japan</strain>
    </source>
</reference>
<dbReference type="Proteomes" id="UP001307889">
    <property type="component" value="Chromosome 1"/>
</dbReference>
<dbReference type="EMBL" id="AP028909">
    <property type="protein sequence ID" value="BES89427.1"/>
    <property type="molecule type" value="Genomic_DNA"/>
</dbReference>
<feature type="region of interest" description="Disordered" evidence="1">
    <location>
        <begin position="1"/>
        <end position="35"/>
    </location>
</feature>